<protein>
    <submittedName>
        <fullName evidence="1">Uncharacterized protein</fullName>
    </submittedName>
</protein>
<name>A0AAD8AP20_BIOPF</name>
<keyword evidence="2" id="KW-1185">Reference proteome</keyword>
<dbReference type="AlphaFoldDB" id="A0AAD8AP20"/>
<sequence>MADYKERFEQWQREAKEKFEEIDKQLGLKDKIEEGAKAVIDTAQKGAQKIKTEAEKSEVGKQAVKVAEGTFKTAEGAAKKVYEASEPLRDAAGDVSGKAADVAAATAVGAEKVIKNVGKKAGEVISSASEKAGDVFEETKKTVNQTAQTASSIFNFGASWTRTFDSAVKTFQKTTDWVIENPLQAATTGVSMAVGAGLGAVFTGLSSHWLFNSALPAWSVKMLGEQFNSYLKTQEDLINKGELTKAEAEKVEFERAIVKSIGAPLLGSFAFASGAMMMTNIINPKTVTGAPIDWLLGGNPLLEGVWFFGNGMICFKTSYDFFMIALEDHEDVQKMVKEIKGLLPQADEA</sequence>
<proteinExistence type="predicted"/>
<reference evidence="1" key="2">
    <citation type="submission" date="2023-04" db="EMBL/GenBank/DDBJ databases">
        <authorList>
            <person name="Bu L."/>
            <person name="Lu L."/>
            <person name="Laidemitt M.R."/>
            <person name="Zhang S.M."/>
            <person name="Mutuku M."/>
            <person name="Mkoji G."/>
            <person name="Steinauer M."/>
            <person name="Loker E.S."/>
        </authorList>
    </citation>
    <scope>NUCLEOTIDE SEQUENCE</scope>
    <source>
        <strain evidence="1">KasaAsao</strain>
        <tissue evidence="1">Whole Snail</tissue>
    </source>
</reference>
<accession>A0AAD8AP20</accession>
<evidence type="ECO:0000313" key="2">
    <source>
        <dbReference type="Proteomes" id="UP001233172"/>
    </source>
</evidence>
<reference evidence="1" key="1">
    <citation type="journal article" date="2023" name="PLoS Negl. Trop. Dis.">
        <title>A genome sequence for Biomphalaria pfeifferi, the major vector snail for the human-infecting parasite Schistosoma mansoni.</title>
        <authorList>
            <person name="Bu L."/>
            <person name="Lu L."/>
            <person name="Laidemitt M.R."/>
            <person name="Zhang S.M."/>
            <person name="Mutuku M."/>
            <person name="Mkoji G."/>
            <person name="Steinauer M."/>
            <person name="Loker E.S."/>
        </authorList>
    </citation>
    <scope>NUCLEOTIDE SEQUENCE</scope>
    <source>
        <strain evidence="1">KasaAsao</strain>
    </source>
</reference>
<evidence type="ECO:0000313" key="1">
    <source>
        <dbReference type="EMBL" id="KAK0039218.1"/>
    </source>
</evidence>
<comment type="caution">
    <text evidence="1">The sequence shown here is derived from an EMBL/GenBank/DDBJ whole genome shotgun (WGS) entry which is preliminary data.</text>
</comment>
<dbReference type="EMBL" id="JASAOG010000477">
    <property type="protein sequence ID" value="KAK0039218.1"/>
    <property type="molecule type" value="Genomic_DNA"/>
</dbReference>
<organism evidence="1 2">
    <name type="scientific">Biomphalaria pfeifferi</name>
    <name type="common">Bloodfluke planorb</name>
    <name type="synonym">Freshwater snail</name>
    <dbReference type="NCBI Taxonomy" id="112525"/>
    <lineage>
        <taxon>Eukaryota</taxon>
        <taxon>Metazoa</taxon>
        <taxon>Spiralia</taxon>
        <taxon>Lophotrochozoa</taxon>
        <taxon>Mollusca</taxon>
        <taxon>Gastropoda</taxon>
        <taxon>Heterobranchia</taxon>
        <taxon>Euthyneura</taxon>
        <taxon>Panpulmonata</taxon>
        <taxon>Hygrophila</taxon>
        <taxon>Lymnaeoidea</taxon>
        <taxon>Planorbidae</taxon>
        <taxon>Biomphalaria</taxon>
    </lineage>
</organism>
<gene>
    <name evidence="1" type="ORF">Bpfe_031371</name>
</gene>
<dbReference type="Proteomes" id="UP001233172">
    <property type="component" value="Unassembled WGS sequence"/>
</dbReference>